<organism evidence="1 2">
    <name type="scientific">Rhodopirellula baltica (strain DSM 10527 / NCIMB 13988 / SH1)</name>
    <dbReference type="NCBI Taxonomy" id="243090"/>
    <lineage>
        <taxon>Bacteria</taxon>
        <taxon>Pseudomonadati</taxon>
        <taxon>Planctomycetota</taxon>
        <taxon>Planctomycetia</taxon>
        <taxon>Pirellulales</taxon>
        <taxon>Pirellulaceae</taxon>
        <taxon>Rhodopirellula</taxon>
    </lineage>
</organism>
<gene>
    <name evidence="1" type="ordered locus">RB3902</name>
</gene>
<dbReference type="OrthoDB" id="9893122at2"/>
<accession>Q7UTG2</accession>
<evidence type="ECO:0000313" key="1">
    <source>
        <dbReference type="EMBL" id="CAD73474.1"/>
    </source>
</evidence>
<dbReference type="EnsemblBacteria" id="CAD73474">
    <property type="protein sequence ID" value="CAD73474"/>
    <property type="gene ID" value="RB3902"/>
</dbReference>
<sequence>MRKEDQTERSVWSTNFSQFRSTVLNLRLGCRAEPFAQLIEIELTSRECLPAVWAGNYWSNLTVISILVGRLCGRPDFG</sequence>
<dbReference type="AlphaFoldDB" id="Q7UTG2"/>
<dbReference type="STRING" id="243090.RB3902"/>
<keyword evidence="2" id="KW-1185">Reference proteome</keyword>
<dbReference type="Proteomes" id="UP000001025">
    <property type="component" value="Chromosome"/>
</dbReference>
<dbReference type="EMBL" id="BX294139">
    <property type="protein sequence ID" value="CAD73474.1"/>
    <property type="molecule type" value="Genomic_DNA"/>
</dbReference>
<proteinExistence type="predicted"/>
<dbReference type="HOGENOM" id="CLU_2619662_0_0_0"/>
<protein>
    <submittedName>
        <fullName evidence="1">Uncharacterized protein</fullName>
    </submittedName>
</protein>
<evidence type="ECO:0000313" key="2">
    <source>
        <dbReference type="Proteomes" id="UP000001025"/>
    </source>
</evidence>
<dbReference type="InParanoid" id="Q7UTG2"/>
<reference evidence="1 2" key="1">
    <citation type="journal article" date="2003" name="Proc. Natl. Acad. Sci. U.S.A.">
        <title>Complete genome sequence of the marine planctomycete Pirellula sp. strain 1.</title>
        <authorList>
            <person name="Gloeckner F.O."/>
            <person name="Kube M."/>
            <person name="Bauer M."/>
            <person name="Teeling H."/>
            <person name="Lombardot T."/>
            <person name="Ludwig W."/>
            <person name="Gade D."/>
            <person name="Beck A."/>
            <person name="Borzym K."/>
            <person name="Heitmann K."/>
            <person name="Rabus R."/>
            <person name="Schlesner H."/>
            <person name="Amann R."/>
            <person name="Reinhardt R."/>
        </authorList>
    </citation>
    <scope>NUCLEOTIDE SEQUENCE [LARGE SCALE GENOMIC DNA]</scope>
    <source>
        <strain evidence="2">DSM 10527 / NCIMB 13988 / SH1</strain>
    </source>
</reference>
<name>Q7UTG2_RHOBA</name>
<dbReference type="KEGG" id="rba:RB3902"/>